<dbReference type="InterPro" id="IPR036291">
    <property type="entry name" value="NAD(P)-bd_dom_sf"/>
</dbReference>
<dbReference type="CDD" id="cd12165">
    <property type="entry name" value="2-Hacid_dh_6"/>
    <property type="match status" value="1"/>
</dbReference>
<dbReference type="RefSeq" id="WP_094807727.1">
    <property type="nucleotide sequence ID" value="NZ_NEVT01000008.1"/>
</dbReference>
<gene>
    <name evidence="4" type="ORF">CAL24_20185</name>
</gene>
<dbReference type="Proteomes" id="UP000215633">
    <property type="component" value="Unassembled WGS sequence"/>
</dbReference>
<keyword evidence="1" id="KW-0560">Oxidoreductase</keyword>
<protein>
    <submittedName>
        <fullName evidence="4">Phosphoglycerate dehydrogenase</fullName>
    </submittedName>
</protein>
<dbReference type="GO" id="GO:0016618">
    <property type="term" value="F:hydroxypyruvate reductase [NAD(P)H] activity"/>
    <property type="evidence" value="ECO:0007669"/>
    <property type="project" value="TreeGrafter"/>
</dbReference>
<reference evidence="5" key="1">
    <citation type="submission" date="2017-05" db="EMBL/GenBank/DDBJ databases">
        <title>Complete and WGS of Bordetella genogroups.</title>
        <authorList>
            <person name="Spilker T."/>
            <person name="Lipuma J."/>
        </authorList>
    </citation>
    <scope>NUCLEOTIDE SEQUENCE [LARGE SCALE GENOMIC DNA]</scope>
    <source>
        <strain evidence="5">AU8256</strain>
    </source>
</reference>
<comment type="caution">
    <text evidence="4">The sequence shown here is derived from an EMBL/GenBank/DDBJ whole genome shotgun (WGS) entry which is preliminary data.</text>
</comment>
<evidence type="ECO:0000256" key="1">
    <source>
        <dbReference type="ARBA" id="ARBA00023002"/>
    </source>
</evidence>
<dbReference type="GO" id="GO:0005829">
    <property type="term" value="C:cytosol"/>
    <property type="evidence" value="ECO:0007669"/>
    <property type="project" value="TreeGrafter"/>
</dbReference>
<dbReference type="InterPro" id="IPR006140">
    <property type="entry name" value="D-isomer_DH_NAD-bd"/>
</dbReference>
<name>A0A261VEP2_9BORD</name>
<evidence type="ECO:0000259" key="3">
    <source>
        <dbReference type="Pfam" id="PF02826"/>
    </source>
</evidence>
<dbReference type="GO" id="GO:0051287">
    <property type="term" value="F:NAD binding"/>
    <property type="evidence" value="ECO:0007669"/>
    <property type="project" value="InterPro"/>
</dbReference>
<evidence type="ECO:0000313" key="4">
    <source>
        <dbReference type="EMBL" id="OZI72608.1"/>
    </source>
</evidence>
<dbReference type="InterPro" id="IPR050223">
    <property type="entry name" value="D-isomer_2-hydroxyacid_DH"/>
</dbReference>
<dbReference type="Pfam" id="PF02826">
    <property type="entry name" value="2-Hacid_dh_C"/>
    <property type="match status" value="1"/>
</dbReference>
<dbReference type="Gene3D" id="3.40.50.720">
    <property type="entry name" value="NAD(P)-binding Rossmann-like Domain"/>
    <property type="match status" value="2"/>
</dbReference>
<dbReference type="AlphaFoldDB" id="A0A261VEP2"/>
<accession>A0A261VEP2</accession>
<evidence type="ECO:0000313" key="5">
    <source>
        <dbReference type="Proteomes" id="UP000215633"/>
    </source>
</evidence>
<proteinExistence type="predicted"/>
<feature type="domain" description="D-isomer specific 2-hydroxyacid dehydrogenase NAD-binding" evidence="3">
    <location>
        <begin position="107"/>
        <end position="291"/>
    </location>
</feature>
<organism evidence="4 5">
    <name type="scientific">Bordetella genomosp. 2</name>
    <dbReference type="NCBI Taxonomy" id="1983456"/>
    <lineage>
        <taxon>Bacteria</taxon>
        <taxon>Pseudomonadati</taxon>
        <taxon>Pseudomonadota</taxon>
        <taxon>Betaproteobacteria</taxon>
        <taxon>Burkholderiales</taxon>
        <taxon>Alcaligenaceae</taxon>
        <taxon>Bordetella</taxon>
    </lineage>
</organism>
<keyword evidence="2" id="KW-0520">NAD</keyword>
<dbReference type="SUPFAM" id="SSF52283">
    <property type="entry name" value="Formate/glycerate dehydrogenase catalytic domain-like"/>
    <property type="match status" value="1"/>
</dbReference>
<evidence type="ECO:0000256" key="2">
    <source>
        <dbReference type="ARBA" id="ARBA00023027"/>
    </source>
</evidence>
<sequence>MIDIVFHGRTAAAYLDDFRAALRCEARIRAVPEAVREPDDIQALRQADVVVGNRLDASMPVPGRARLYQVCATGYDRIDLDLLPAGVTVCNCYGHEQAIAEYVMAAILARRIPLADADVRLRQGQWPYRAGSPDGLHGEIGAATLGLLGYGHIGRAIAQRAQAFGMRVLAANRSPVPLSDTVDAWYGLQDLDRFYADADFIVVSLPLLDGTHGLVDAAAFARMQPHAVLVNVGRGPVVDEQALYDALSRRRIGGAVIDTWYQYPAAAGQAAAPSRLPFAELDNVLMTPHMSAWTDGTIRRRARAMAANVDACFSGGRPACVIRAPSGPA</sequence>
<dbReference type="GO" id="GO:0030267">
    <property type="term" value="F:glyoxylate reductase (NADPH) activity"/>
    <property type="evidence" value="ECO:0007669"/>
    <property type="project" value="TreeGrafter"/>
</dbReference>
<keyword evidence="5" id="KW-1185">Reference proteome</keyword>
<dbReference type="PANTHER" id="PTHR10996:SF178">
    <property type="entry name" value="2-HYDROXYACID DEHYDROGENASE YGL185C-RELATED"/>
    <property type="match status" value="1"/>
</dbReference>
<dbReference type="EMBL" id="NEVT01000008">
    <property type="protein sequence ID" value="OZI72608.1"/>
    <property type="molecule type" value="Genomic_DNA"/>
</dbReference>
<dbReference type="SUPFAM" id="SSF51735">
    <property type="entry name" value="NAD(P)-binding Rossmann-fold domains"/>
    <property type="match status" value="1"/>
</dbReference>
<dbReference type="PANTHER" id="PTHR10996">
    <property type="entry name" value="2-HYDROXYACID DEHYDROGENASE-RELATED"/>
    <property type="match status" value="1"/>
</dbReference>